<dbReference type="InterPro" id="IPR002347">
    <property type="entry name" value="SDR_fam"/>
</dbReference>
<reference evidence="3 4" key="1">
    <citation type="submission" date="2018-11" db="EMBL/GenBank/DDBJ databases">
        <authorList>
            <consortium name="Pathogen Informatics"/>
        </authorList>
    </citation>
    <scope>NUCLEOTIDE SEQUENCE [LARGE SCALE GENOMIC DNA]</scope>
</reference>
<keyword evidence="4" id="KW-1185">Reference proteome</keyword>
<dbReference type="PRINTS" id="PR00081">
    <property type="entry name" value="GDHRDH"/>
</dbReference>
<evidence type="ECO:0000256" key="1">
    <source>
        <dbReference type="ARBA" id="ARBA00006484"/>
    </source>
</evidence>
<evidence type="ECO:0000256" key="2">
    <source>
        <dbReference type="ARBA" id="ARBA00023002"/>
    </source>
</evidence>
<dbReference type="AlphaFoldDB" id="A0A183GH49"/>
<dbReference type="WBParaSite" id="HPBE_0002186701-mRNA-1">
    <property type="protein sequence ID" value="HPBE_0002186701-mRNA-1"/>
    <property type="gene ID" value="HPBE_0002186701"/>
</dbReference>
<sequence length="243" mass="26770">MVEDVEEDVLRTKTLPQGLQWSYRNQGTAMATRRVLITGASSGIGAGLSLAEQLCNEGHQVTITVRDDKKAASTMKILSEKQVCVDIVQMDFSIWSSVVDGVNEILRKKMIFDIVIFNAGTMFPDEAATADGVETCFQVDGVTAVAVNPGNAVTNVSRNMPSRHRKLLVVFKKTLITVEEAAANVLRASLHPLPHGKFYDQHKTSSLPKALTSERYLYNLNHLAQQLVLKISQKLTDSEEGLR</sequence>
<dbReference type="Proteomes" id="UP000050761">
    <property type="component" value="Unassembled WGS sequence"/>
</dbReference>
<keyword evidence="2" id="KW-0560">Oxidoreductase</keyword>
<dbReference type="PANTHER" id="PTHR24320">
    <property type="entry name" value="RETINOL DEHYDROGENASE"/>
    <property type="match status" value="1"/>
</dbReference>
<dbReference type="GO" id="GO:0016491">
    <property type="term" value="F:oxidoreductase activity"/>
    <property type="evidence" value="ECO:0007669"/>
    <property type="project" value="UniProtKB-KW"/>
</dbReference>
<dbReference type="Gene3D" id="3.40.50.720">
    <property type="entry name" value="NAD(P)-binding Rossmann-like Domain"/>
    <property type="match status" value="1"/>
</dbReference>
<evidence type="ECO:0000313" key="3">
    <source>
        <dbReference type="EMBL" id="VDP28684.1"/>
    </source>
</evidence>
<dbReference type="SUPFAM" id="SSF51735">
    <property type="entry name" value="NAD(P)-binding Rossmann-fold domains"/>
    <property type="match status" value="1"/>
</dbReference>
<evidence type="ECO:0000313" key="4">
    <source>
        <dbReference type="Proteomes" id="UP000050761"/>
    </source>
</evidence>
<dbReference type="OrthoDB" id="5857141at2759"/>
<dbReference type="InterPro" id="IPR036291">
    <property type="entry name" value="NAD(P)-bd_dom_sf"/>
</dbReference>
<organism evidence="4 5">
    <name type="scientific">Heligmosomoides polygyrus</name>
    <name type="common">Parasitic roundworm</name>
    <dbReference type="NCBI Taxonomy" id="6339"/>
    <lineage>
        <taxon>Eukaryota</taxon>
        <taxon>Metazoa</taxon>
        <taxon>Ecdysozoa</taxon>
        <taxon>Nematoda</taxon>
        <taxon>Chromadorea</taxon>
        <taxon>Rhabditida</taxon>
        <taxon>Rhabditina</taxon>
        <taxon>Rhabditomorpha</taxon>
        <taxon>Strongyloidea</taxon>
        <taxon>Heligmosomidae</taxon>
        <taxon>Heligmosomoides</taxon>
    </lineage>
</organism>
<protein>
    <submittedName>
        <fullName evidence="5">NAD(P)-binding protein</fullName>
    </submittedName>
</protein>
<name>A0A183GH49_HELPZ</name>
<reference evidence="5" key="2">
    <citation type="submission" date="2019-09" db="UniProtKB">
        <authorList>
            <consortium name="WormBaseParasite"/>
        </authorList>
    </citation>
    <scope>IDENTIFICATION</scope>
</reference>
<comment type="similarity">
    <text evidence="1">Belongs to the short-chain dehydrogenases/reductases (SDR) family.</text>
</comment>
<evidence type="ECO:0000313" key="5">
    <source>
        <dbReference type="WBParaSite" id="HPBE_0002186701-mRNA-1"/>
    </source>
</evidence>
<gene>
    <name evidence="3" type="ORF">HPBE_LOCUS21865</name>
</gene>
<accession>A0A183GH49</accession>
<proteinExistence type="inferred from homology"/>
<dbReference type="PANTHER" id="PTHR24320:SF152">
    <property type="entry name" value="SHORT-CHAIN DEHYDROGENASE_REDUCTASE FAMILY PROTEIN"/>
    <property type="match status" value="1"/>
</dbReference>
<accession>A0A3P8D9C0</accession>
<dbReference type="Pfam" id="PF00106">
    <property type="entry name" value="adh_short"/>
    <property type="match status" value="1"/>
</dbReference>
<dbReference type="EMBL" id="UZAH01033411">
    <property type="protein sequence ID" value="VDP28684.1"/>
    <property type="molecule type" value="Genomic_DNA"/>
</dbReference>